<comment type="caution">
    <text evidence="1">The sequence shown here is derived from an EMBL/GenBank/DDBJ whole genome shotgun (WGS) entry which is preliminary data.</text>
</comment>
<organism evidence="1 2">
    <name type="scientific">Chionoecetes opilio</name>
    <name type="common">Atlantic snow crab</name>
    <name type="synonym">Cancer opilio</name>
    <dbReference type="NCBI Taxonomy" id="41210"/>
    <lineage>
        <taxon>Eukaryota</taxon>
        <taxon>Metazoa</taxon>
        <taxon>Ecdysozoa</taxon>
        <taxon>Arthropoda</taxon>
        <taxon>Crustacea</taxon>
        <taxon>Multicrustacea</taxon>
        <taxon>Malacostraca</taxon>
        <taxon>Eumalacostraca</taxon>
        <taxon>Eucarida</taxon>
        <taxon>Decapoda</taxon>
        <taxon>Pleocyemata</taxon>
        <taxon>Brachyura</taxon>
        <taxon>Eubrachyura</taxon>
        <taxon>Majoidea</taxon>
        <taxon>Majidae</taxon>
        <taxon>Chionoecetes</taxon>
    </lineage>
</organism>
<sequence>MKFFPVQMLPRWLPSDAGWSGERYFPISMATTSVSTVRTKQLVHPCPAHFSGEQQSLLSASWSHRGMEWSEPLLITFVPDVMKTPFPSASHWSRNFSERNWEKLLLVWGDPEEVGPVAGHLRWTPDLFRTTFPPFFSSLLLDTAGNVAVQTTSTLLQDSRSFRMWGKEGPH</sequence>
<evidence type="ECO:0000313" key="1">
    <source>
        <dbReference type="EMBL" id="KAG0718727.1"/>
    </source>
</evidence>
<accession>A0A8J5CT07</accession>
<dbReference type="AlphaFoldDB" id="A0A8J5CT07"/>
<keyword evidence="2" id="KW-1185">Reference proteome</keyword>
<evidence type="ECO:0000313" key="2">
    <source>
        <dbReference type="Proteomes" id="UP000770661"/>
    </source>
</evidence>
<dbReference type="EMBL" id="JACEEZ010015605">
    <property type="protein sequence ID" value="KAG0718727.1"/>
    <property type="molecule type" value="Genomic_DNA"/>
</dbReference>
<gene>
    <name evidence="1" type="ORF">GWK47_051907</name>
</gene>
<protein>
    <submittedName>
        <fullName evidence="1">Uncharacterized protein</fullName>
    </submittedName>
</protein>
<name>A0A8J5CT07_CHIOP</name>
<proteinExistence type="predicted"/>
<reference evidence="1" key="1">
    <citation type="submission" date="2020-07" db="EMBL/GenBank/DDBJ databases">
        <title>The High-quality genome of the commercially important snow crab, Chionoecetes opilio.</title>
        <authorList>
            <person name="Jeong J.-H."/>
            <person name="Ryu S."/>
        </authorList>
    </citation>
    <scope>NUCLEOTIDE SEQUENCE</scope>
    <source>
        <strain evidence="1">MADBK_172401_WGS</strain>
        <tissue evidence="1">Digestive gland</tissue>
    </source>
</reference>
<dbReference type="Proteomes" id="UP000770661">
    <property type="component" value="Unassembled WGS sequence"/>
</dbReference>